<evidence type="ECO:0000256" key="1">
    <source>
        <dbReference type="ARBA" id="ARBA00004651"/>
    </source>
</evidence>
<dbReference type="InterPro" id="IPR036259">
    <property type="entry name" value="MFS_trans_sf"/>
</dbReference>
<dbReference type="Proteomes" id="UP000546031">
    <property type="component" value="Unassembled WGS sequence"/>
</dbReference>
<dbReference type="PROSITE" id="PS50850">
    <property type="entry name" value="MFS"/>
    <property type="match status" value="1"/>
</dbReference>
<comment type="subcellular location">
    <subcellularLocation>
        <location evidence="1">Cell membrane</location>
        <topology evidence="1">Multi-pass membrane protein</topology>
    </subcellularLocation>
</comment>
<gene>
    <name evidence="10" type="ORF">HUO12_10275</name>
</gene>
<protein>
    <submittedName>
        <fullName evidence="10">MFS transporter</fullName>
    </submittedName>
</protein>
<feature type="transmembrane region" description="Helical" evidence="8">
    <location>
        <begin position="259"/>
        <end position="278"/>
    </location>
</feature>
<dbReference type="SUPFAM" id="SSF103473">
    <property type="entry name" value="MFS general substrate transporter"/>
    <property type="match status" value="1"/>
</dbReference>
<reference evidence="10 11" key="1">
    <citation type="submission" date="2020-06" db="EMBL/GenBank/DDBJ databases">
        <title>Altererythrobacter lutimaris sp. nov., a marine bacterium isolated from a tidal flat.</title>
        <authorList>
            <person name="Kim D."/>
            <person name="Yoo Y."/>
            <person name="Kim J.-J."/>
        </authorList>
    </citation>
    <scope>NUCLEOTIDE SEQUENCE [LARGE SCALE GENOMIC DNA]</scope>
    <source>
        <strain evidence="10 11">JGD-16</strain>
    </source>
</reference>
<dbReference type="InterPro" id="IPR020846">
    <property type="entry name" value="MFS_dom"/>
</dbReference>
<feature type="transmembrane region" description="Helical" evidence="8">
    <location>
        <begin position="188"/>
        <end position="207"/>
    </location>
</feature>
<dbReference type="CDD" id="cd17346">
    <property type="entry name" value="MFS_DtpA_like"/>
    <property type="match status" value="1"/>
</dbReference>
<keyword evidence="3" id="KW-1003">Cell membrane</keyword>
<feature type="transmembrane region" description="Helical" evidence="8">
    <location>
        <begin position="284"/>
        <end position="300"/>
    </location>
</feature>
<dbReference type="AlphaFoldDB" id="A0A850H7P0"/>
<evidence type="ECO:0000256" key="3">
    <source>
        <dbReference type="ARBA" id="ARBA00022475"/>
    </source>
</evidence>
<feature type="transmembrane region" description="Helical" evidence="8">
    <location>
        <begin position="148"/>
        <end position="167"/>
    </location>
</feature>
<keyword evidence="5" id="KW-0653">Protein transport</keyword>
<dbReference type="GO" id="GO:1904680">
    <property type="term" value="F:peptide transmembrane transporter activity"/>
    <property type="evidence" value="ECO:0007669"/>
    <property type="project" value="InterPro"/>
</dbReference>
<dbReference type="RefSeq" id="WP_176273521.1">
    <property type="nucleotide sequence ID" value="NZ_JABWTA010000001.1"/>
</dbReference>
<keyword evidence="4 8" id="KW-0812">Transmembrane</keyword>
<evidence type="ECO:0000256" key="4">
    <source>
        <dbReference type="ARBA" id="ARBA00022692"/>
    </source>
</evidence>
<dbReference type="InterPro" id="IPR018456">
    <property type="entry name" value="PTR2_symporter_CS"/>
</dbReference>
<evidence type="ECO:0000256" key="5">
    <source>
        <dbReference type="ARBA" id="ARBA00022856"/>
    </source>
</evidence>
<dbReference type="InterPro" id="IPR050171">
    <property type="entry name" value="MFS_Transporters"/>
</dbReference>
<dbReference type="InterPro" id="IPR000109">
    <property type="entry name" value="POT_fam"/>
</dbReference>
<dbReference type="PANTHER" id="PTHR23517">
    <property type="entry name" value="RESISTANCE PROTEIN MDTM, PUTATIVE-RELATED-RELATED"/>
    <property type="match status" value="1"/>
</dbReference>
<evidence type="ECO:0000259" key="9">
    <source>
        <dbReference type="PROSITE" id="PS50850"/>
    </source>
</evidence>
<evidence type="ECO:0000313" key="11">
    <source>
        <dbReference type="Proteomes" id="UP000546031"/>
    </source>
</evidence>
<keyword evidence="7 8" id="KW-0472">Membrane</keyword>
<dbReference type="InterPro" id="IPR005279">
    <property type="entry name" value="Dipep/tripep_permease"/>
</dbReference>
<evidence type="ECO:0000313" key="10">
    <source>
        <dbReference type="EMBL" id="NVE95284.1"/>
    </source>
</evidence>
<feature type="transmembrane region" description="Helical" evidence="8">
    <location>
        <begin position="484"/>
        <end position="510"/>
    </location>
</feature>
<evidence type="ECO:0000256" key="8">
    <source>
        <dbReference type="SAM" id="Phobius"/>
    </source>
</evidence>
<feature type="transmembrane region" description="Helical" evidence="8">
    <location>
        <begin position="116"/>
        <end position="133"/>
    </location>
</feature>
<feature type="transmembrane region" description="Helical" evidence="8">
    <location>
        <begin position="48"/>
        <end position="66"/>
    </location>
</feature>
<dbReference type="NCBIfam" id="TIGR00924">
    <property type="entry name" value="yjdL_sub1_fam"/>
    <property type="match status" value="1"/>
</dbReference>
<dbReference type="GO" id="GO:0006857">
    <property type="term" value="P:oligopeptide transport"/>
    <property type="evidence" value="ECO:0007669"/>
    <property type="project" value="InterPro"/>
</dbReference>
<dbReference type="Pfam" id="PF00854">
    <property type="entry name" value="PTR2"/>
    <property type="match status" value="2"/>
</dbReference>
<feature type="transmembrane region" description="Helical" evidence="8">
    <location>
        <begin position="414"/>
        <end position="438"/>
    </location>
</feature>
<evidence type="ECO:0000256" key="7">
    <source>
        <dbReference type="ARBA" id="ARBA00023136"/>
    </source>
</evidence>
<dbReference type="GO" id="GO:0005886">
    <property type="term" value="C:plasma membrane"/>
    <property type="evidence" value="ECO:0007669"/>
    <property type="project" value="UniProtKB-SubCell"/>
</dbReference>
<feature type="transmembrane region" description="Helical" evidence="8">
    <location>
        <begin position="376"/>
        <end position="394"/>
    </location>
</feature>
<accession>A0A850H7P0</accession>
<feature type="transmembrane region" description="Helical" evidence="8">
    <location>
        <begin position="345"/>
        <end position="364"/>
    </location>
</feature>
<dbReference type="EMBL" id="JABWTA010000001">
    <property type="protein sequence ID" value="NVE95284.1"/>
    <property type="molecule type" value="Genomic_DNA"/>
</dbReference>
<evidence type="ECO:0000256" key="6">
    <source>
        <dbReference type="ARBA" id="ARBA00022989"/>
    </source>
</evidence>
<keyword evidence="2" id="KW-0813">Transport</keyword>
<keyword evidence="6 8" id="KW-1133">Transmembrane helix</keyword>
<evidence type="ECO:0000256" key="2">
    <source>
        <dbReference type="ARBA" id="ARBA00022448"/>
    </source>
</evidence>
<feature type="domain" description="Major facilitator superfamily (MFS) profile" evidence="9">
    <location>
        <begin position="48"/>
        <end position="586"/>
    </location>
</feature>
<organism evidence="10 11">
    <name type="scientific">Altererythrobacter lutimaris</name>
    <dbReference type="NCBI Taxonomy" id="2743979"/>
    <lineage>
        <taxon>Bacteria</taxon>
        <taxon>Pseudomonadati</taxon>
        <taxon>Pseudomonadota</taxon>
        <taxon>Alphaproteobacteria</taxon>
        <taxon>Sphingomonadales</taxon>
        <taxon>Erythrobacteraceae</taxon>
        <taxon>Altererythrobacter</taxon>
    </lineage>
</organism>
<dbReference type="Gene3D" id="1.20.1250.20">
    <property type="entry name" value="MFS general substrate transporter like domains"/>
    <property type="match status" value="2"/>
</dbReference>
<sequence length="622" mass="67382">MGELKEFALWNYADWAALVSGLVLAVFLVGGAWAITRPKEEVLGHPKGLYMLFFAEMWERFSYYGMRALLTLYLVKHWLFSDSSANLIYGAYTSLVYITPVLGGWLADKYLGQRKAVLFGAVLLTAGHFFMAFEGNGSGFENDPTVNVFWLALALIIVGSGFLKANISVMVGQLYPRTDIRRDSAYTIFYMGINLGAAAGVLIAAYIGETVSWAWGFGLAGFGMLLGLFVFVLGKSLLRGNGEPPVPSKLTQKVGGINLEWALYLVGLLGVAIIWALIQYQEAVGWILLLSGILLLGYVLQQALYKLPGEDGTLSAGSTQNVFYGGVLVLLFAAVWMFVQNGTNTVSNIAGIVGLSLVIGASFMEARKSENFARDRVFAMIFVILLMPLFWGLFEQAGGSMNLYTDRYVDRGGIPTTFFQSINPIYIILLAPLFAGLWQWMAQTGREPSAIAKMGLGIVQMGLAFLVFVWGAEQFSVTGETGALLTPVLFLFLFYLLSTTGELCLSPVGLSAMNRLSARHMASLMMAAFFFGTAGGNYVAGFMGSLMGEGEGGDMTREAALEIYWAMGLVAVGVGAFVTIISPLIKRLMHLDTLKDEDDLLGNAELGEPQAGGVHPATRAAD</sequence>
<comment type="caution">
    <text evidence="10">The sequence shown here is derived from an EMBL/GenBank/DDBJ whole genome shotgun (WGS) entry which is preliminary data.</text>
</comment>
<dbReference type="PROSITE" id="PS01022">
    <property type="entry name" value="PTR2_1"/>
    <property type="match status" value="1"/>
</dbReference>
<dbReference type="PANTHER" id="PTHR23517:SF15">
    <property type="entry name" value="PROTON-DEPENDENT OLIGOPEPTIDE FAMILY TRANSPORT PROTEIN"/>
    <property type="match status" value="1"/>
</dbReference>
<feature type="transmembrane region" description="Helical" evidence="8">
    <location>
        <begin position="213"/>
        <end position="238"/>
    </location>
</feature>
<feature type="transmembrane region" description="Helical" evidence="8">
    <location>
        <begin position="450"/>
        <end position="472"/>
    </location>
</feature>
<proteinExistence type="predicted"/>
<keyword evidence="11" id="KW-1185">Reference proteome</keyword>
<feature type="transmembrane region" description="Helical" evidence="8">
    <location>
        <begin position="321"/>
        <end position="339"/>
    </location>
</feature>
<feature type="transmembrane region" description="Helical" evidence="8">
    <location>
        <begin position="15"/>
        <end position="36"/>
    </location>
</feature>
<feature type="transmembrane region" description="Helical" evidence="8">
    <location>
        <begin position="86"/>
        <end position="107"/>
    </location>
</feature>
<name>A0A850H7P0_9SPHN</name>
<keyword evidence="5" id="KW-0571">Peptide transport</keyword>
<feature type="transmembrane region" description="Helical" evidence="8">
    <location>
        <begin position="563"/>
        <end position="585"/>
    </location>
</feature>
<feature type="transmembrane region" description="Helical" evidence="8">
    <location>
        <begin position="522"/>
        <end position="543"/>
    </location>
</feature>